<feature type="region of interest" description="Disordered" evidence="1">
    <location>
        <begin position="68"/>
        <end position="87"/>
    </location>
</feature>
<reference evidence="2 3" key="1">
    <citation type="submission" date="2017-05" db="EMBL/GenBank/DDBJ databases">
        <title>Complete and WGS of Bordetella genogroups.</title>
        <authorList>
            <person name="Spilker T."/>
            <person name="LiPuma J."/>
        </authorList>
    </citation>
    <scope>NUCLEOTIDE SEQUENCE [LARGE SCALE GENOMIC DNA]</scope>
    <source>
        <strain evidence="2 3">AU17164</strain>
    </source>
</reference>
<dbReference type="AlphaFoldDB" id="A0A1W6YX48"/>
<dbReference type="Proteomes" id="UP000194139">
    <property type="component" value="Chromosome"/>
</dbReference>
<evidence type="ECO:0000313" key="2">
    <source>
        <dbReference type="EMBL" id="ARP85571.1"/>
    </source>
</evidence>
<protein>
    <submittedName>
        <fullName evidence="2">Uncharacterized protein</fullName>
    </submittedName>
</protein>
<sequence length="87" mass="9482">MDIMAVFFPDRAAMSAHFPDALARAELLSGDPVLDRRLAVLAEADPLGLRVPRRTSAADLRAVRADLTPPERQSYRIGRPAPEDSNG</sequence>
<proteinExistence type="predicted"/>
<dbReference type="EMBL" id="CP021109">
    <property type="protein sequence ID" value="ARP85571.1"/>
    <property type="molecule type" value="Genomic_DNA"/>
</dbReference>
<organism evidence="2 3">
    <name type="scientific">Bordetella genomosp. 9</name>
    <dbReference type="NCBI Taxonomy" id="1416803"/>
    <lineage>
        <taxon>Bacteria</taxon>
        <taxon>Pseudomonadati</taxon>
        <taxon>Pseudomonadota</taxon>
        <taxon>Betaproteobacteria</taxon>
        <taxon>Burkholderiales</taxon>
        <taxon>Alcaligenaceae</taxon>
        <taxon>Bordetella</taxon>
    </lineage>
</organism>
<gene>
    <name evidence="2" type="ORF">CAL13_04580</name>
</gene>
<evidence type="ECO:0000313" key="3">
    <source>
        <dbReference type="Proteomes" id="UP000194139"/>
    </source>
</evidence>
<keyword evidence="3" id="KW-1185">Reference proteome</keyword>
<evidence type="ECO:0000256" key="1">
    <source>
        <dbReference type="SAM" id="MobiDB-lite"/>
    </source>
</evidence>
<accession>A0A1W6YX48</accession>
<name>A0A1W6YX48_9BORD</name>